<dbReference type="Gene3D" id="1.20.1110.10">
    <property type="entry name" value="Calcium-transporting ATPase, transmembrane domain"/>
    <property type="match status" value="1"/>
</dbReference>
<dbReference type="OrthoDB" id="2551793at2759"/>
<keyword evidence="2" id="KW-1185">Reference proteome</keyword>
<dbReference type="PANTHER" id="PTHR11439:SF503">
    <property type="entry name" value="CYSTEINE-RICH RLK (RECEPTOR-LIKE PROTEIN KINASE) 8"/>
    <property type="match status" value="1"/>
</dbReference>
<proteinExistence type="predicted"/>
<dbReference type="Proteomes" id="UP000828251">
    <property type="component" value="Unassembled WGS sequence"/>
</dbReference>
<dbReference type="EMBL" id="JAIQCV010000008">
    <property type="protein sequence ID" value="KAH1073481.1"/>
    <property type="molecule type" value="Genomic_DNA"/>
</dbReference>
<sequence>MELKFDWLFDVLNAVSILSRFMHCAGELHLRTGKRVIRYVKDTSDFGVKFLKIKEFKLVGFSDSGWGEFVAATATVNQALWLRKILSDLNLEQESTKILVDNQVVIAISHNPMFHGKTKHLNIKLFFLREVQKEANVMLIHCKTEKQIADVFTKPLQSADEQFVAVSHVLVSDINIGYEDIVNTQALAIIWKFDFSPFMVLTIAILNDGTIMTISKYRVKPSPKPDS</sequence>
<comment type="caution">
    <text evidence="1">The sequence shown here is derived from an EMBL/GenBank/DDBJ whole genome shotgun (WGS) entry which is preliminary data.</text>
</comment>
<accession>A0A9D3V713</accession>
<evidence type="ECO:0000313" key="2">
    <source>
        <dbReference type="Proteomes" id="UP000828251"/>
    </source>
</evidence>
<dbReference type="PANTHER" id="PTHR11439">
    <property type="entry name" value="GAG-POL-RELATED RETROTRANSPOSON"/>
    <property type="match status" value="1"/>
</dbReference>
<dbReference type="AlphaFoldDB" id="A0A9D3V713"/>
<protein>
    <submittedName>
        <fullName evidence="1">Uncharacterized protein</fullName>
    </submittedName>
</protein>
<name>A0A9D3V713_9ROSI</name>
<evidence type="ECO:0000313" key="1">
    <source>
        <dbReference type="EMBL" id="KAH1073481.1"/>
    </source>
</evidence>
<gene>
    <name evidence="1" type="ORF">J1N35_025809</name>
</gene>
<organism evidence="1 2">
    <name type="scientific">Gossypium stocksii</name>
    <dbReference type="NCBI Taxonomy" id="47602"/>
    <lineage>
        <taxon>Eukaryota</taxon>
        <taxon>Viridiplantae</taxon>
        <taxon>Streptophyta</taxon>
        <taxon>Embryophyta</taxon>
        <taxon>Tracheophyta</taxon>
        <taxon>Spermatophyta</taxon>
        <taxon>Magnoliopsida</taxon>
        <taxon>eudicotyledons</taxon>
        <taxon>Gunneridae</taxon>
        <taxon>Pentapetalae</taxon>
        <taxon>rosids</taxon>
        <taxon>malvids</taxon>
        <taxon>Malvales</taxon>
        <taxon>Malvaceae</taxon>
        <taxon>Malvoideae</taxon>
        <taxon>Gossypium</taxon>
    </lineage>
</organism>
<dbReference type="CDD" id="cd09272">
    <property type="entry name" value="RNase_HI_RT_Ty1"/>
    <property type="match status" value="1"/>
</dbReference>
<reference evidence="1 2" key="1">
    <citation type="journal article" date="2021" name="Plant Biotechnol. J.">
        <title>Multi-omics assisted identification of the key and species-specific regulatory components of drought-tolerant mechanisms in Gossypium stocksii.</title>
        <authorList>
            <person name="Yu D."/>
            <person name="Ke L."/>
            <person name="Zhang D."/>
            <person name="Wu Y."/>
            <person name="Sun Y."/>
            <person name="Mei J."/>
            <person name="Sun J."/>
            <person name="Sun Y."/>
        </authorList>
    </citation>
    <scope>NUCLEOTIDE SEQUENCE [LARGE SCALE GENOMIC DNA]</scope>
    <source>
        <strain evidence="2">cv. E1</strain>
        <tissue evidence="1">Leaf</tissue>
    </source>
</reference>